<dbReference type="EMBL" id="PENI01000033">
    <property type="protein sequence ID" value="RMB81181.1"/>
    <property type="molecule type" value="Genomic_DNA"/>
</dbReference>
<keyword evidence="1" id="KW-1133">Transmembrane helix</keyword>
<name>A0A3M0HUP7_9ACTN</name>
<comment type="caution">
    <text evidence="2">The sequence shown here is derived from an EMBL/GenBank/DDBJ whole genome shotgun (WGS) entry which is preliminary data.</text>
</comment>
<keyword evidence="1" id="KW-0472">Membrane</keyword>
<reference evidence="2 3" key="1">
    <citation type="submission" date="2017-11" db="EMBL/GenBank/DDBJ databases">
        <title>Draft genome of actinobacteria isolated from guarana (Paullinia cupana (Mart.) Ducke.</title>
        <authorList>
            <person name="Siqueira K.A."/>
            <person name="Liotti R.G."/>
            <person name="Mendes T.A.O."/>
            <person name="Soares M.A."/>
        </authorList>
    </citation>
    <scope>NUCLEOTIDE SEQUENCE [LARGE SCALE GENOMIC DNA]</scope>
    <source>
        <strain evidence="2 3">193</strain>
    </source>
</reference>
<organism evidence="2 3">
    <name type="scientific">Streptomyces shenzhenensis</name>
    <dbReference type="NCBI Taxonomy" id="943815"/>
    <lineage>
        <taxon>Bacteria</taxon>
        <taxon>Bacillati</taxon>
        <taxon>Actinomycetota</taxon>
        <taxon>Actinomycetes</taxon>
        <taxon>Kitasatosporales</taxon>
        <taxon>Streptomycetaceae</taxon>
        <taxon>Streptomyces</taxon>
    </lineage>
</organism>
<sequence length="232" mass="26677">MHPAEYDHAWECPATRAAWGRHMAMTIAGQAGWIAAFPALLYVMVVFTSPAWVVIFAPIILYSLYRMVNQAGYFPWAFRMRRILRQYPWRVLQDVPRSLSQHPEARDKGAWLEFRNPAAPGQKVPLVFVRRQRAHWWLKRIGHARTKPDLKSQIEPVWFAGDPRFLGVIAAPGRGGKEPRRLHVLFQRPVFDRRRAPESWEADSADIERARRAGALYLDDAVQPFGPGDEGT</sequence>
<feature type="transmembrane region" description="Helical" evidence="1">
    <location>
        <begin position="39"/>
        <end position="65"/>
    </location>
</feature>
<dbReference type="Proteomes" id="UP000270471">
    <property type="component" value="Unassembled WGS sequence"/>
</dbReference>
<evidence type="ECO:0000256" key="1">
    <source>
        <dbReference type="SAM" id="Phobius"/>
    </source>
</evidence>
<proteinExistence type="predicted"/>
<evidence type="ECO:0000313" key="3">
    <source>
        <dbReference type="Proteomes" id="UP000270471"/>
    </source>
</evidence>
<keyword evidence="3" id="KW-1185">Reference proteome</keyword>
<gene>
    <name evidence="2" type="ORF">CTZ28_35955</name>
</gene>
<evidence type="ECO:0000313" key="2">
    <source>
        <dbReference type="EMBL" id="RMB81181.1"/>
    </source>
</evidence>
<accession>A0A3M0HUP7</accession>
<keyword evidence="1" id="KW-0812">Transmembrane</keyword>
<dbReference type="AlphaFoldDB" id="A0A3M0HUP7"/>
<protein>
    <submittedName>
        <fullName evidence="2">Uncharacterized protein</fullName>
    </submittedName>
</protein>